<dbReference type="InterPro" id="IPR006172">
    <property type="entry name" value="DNA-dir_DNA_pol_B"/>
</dbReference>
<evidence type="ECO:0000256" key="4">
    <source>
        <dbReference type="ARBA" id="ARBA00022679"/>
    </source>
</evidence>
<evidence type="ECO:0000256" key="2">
    <source>
        <dbReference type="ARBA" id="ARBA00012417"/>
    </source>
</evidence>
<evidence type="ECO:0000256" key="10">
    <source>
        <dbReference type="ARBA" id="ARBA00049244"/>
    </source>
</evidence>
<dbReference type="GO" id="GO:0000166">
    <property type="term" value="F:nucleotide binding"/>
    <property type="evidence" value="ECO:0007669"/>
    <property type="project" value="InterPro"/>
</dbReference>
<dbReference type="InterPro" id="IPR006134">
    <property type="entry name" value="DNA-dir_DNA_pol_B_multi_dom"/>
</dbReference>
<sequence>MELRCINWFENRGEERFLYLKAKTRRSESVFIRFRYYFYHVLDDDVVGEGTLPPQQELTYLGSFNIVPIDELVSTEIANLRRRECFVKDLYLSKDLVRRKTRSRYLADFLNITWFFLLHDIALDGCYRVDPCVLVPLGPGCFHCDDPKTAFAVAIPAFEVRYTYLFFDIECQFDRKFPSVFINPVSHVSCCTLDSEGREFRFSLVNGDLLPPGTAYEPLTSADEFSPAQAVTFCSEILLLTIMKRVLEQRFDYVVTFNGNNFDIRYLSGRLEILTRTQIVFRSPDNSEAVKLCIYERFLSSHRGPGGYANKTYHVNNNNGTVFFDLYGYIQKTERLESYKLDSISKNLFCCLARVEAVEAEDLVTFRGGLADNSADRLHLFAEVLETGNYVTVDSDLVHRILHKDIDARSGEFRIHVARGESEYRVGETYELAFGKDDVDLRNMYRDYSMRIARQIERYCLHDACLCKYIWNYYRIASKINAASSAYLLPQCLSLEYRASTLIKGPILRLMLNEKIAYVRSVSRTRYPYIGGKVFLPKQKTFENNVMVFDYNSLYPNVCIYANLSPETLVCVVVSSNRLDAELNLRELRHSFPFPDFIHVVCESRFPEGYNEICVYDRRHEGIIPKLLNQFISRRKHYKALLKSASSVIETNLYDSMQYIYKIIANSVYGLMGFSNSALYSYTSAKCCTTIGREMITYLDSVLNGASWTGHVLYLAEFPANIFSGTTLGEREVPMDLTGVADASETFNFRGVYGDTDSIFLEVDTNDVERTLVVARRMEDIINGKVLYGNFRVEFEAVYSNLILQSKKKYTTTKYPAGFRRGDVPTRVNKGTSETRRDVSRFHKEMIKKYKSLLVELLSKRTPPGELTTSILRSLEVDLVSEFGTSRPCLERYLLSRKHHNNYKLPSHANFELVRRYNATNAEKIEIGERYYYAYVCSRSLPWQKSVSSVQSYEVVVDARYALPTESRVFYEIYFKRLATEIVNLLSDRGQCTLFFSRLFGSRPQFRAD</sequence>
<evidence type="ECO:0000259" key="14">
    <source>
        <dbReference type="Pfam" id="PF08408"/>
    </source>
</evidence>
<evidence type="ECO:0000256" key="5">
    <source>
        <dbReference type="ARBA" id="ARBA00022695"/>
    </source>
</evidence>
<dbReference type="GO" id="GO:0003887">
    <property type="term" value="F:DNA-directed DNA polymerase activity"/>
    <property type="evidence" value="ECO:0007669"/>
    <property type="project" value="UniProtKB-KW"/>
</dbReference>
<dbReference type="Gene3D" id="3.30.420.10">
    <property type="entry name" value="Ribonuclease H-like superfamily/Ribonuclease H"/>
    <property type="match status" value="1"/>
</dbReference>
<dbReference type="Pfam" id="PF08408">
    <property type="entry name" value="DNA_pol_B_3"/>
    <property type="match status" value="1"/>
</dbReference>
<dbReference type="Proteomes" id="UP000318205">
    <property type="component" value="Segment"/>
</dbReference>
<feature type="domain" description="DNA-directed DNA polymerase family B exonuclease" evidence="13">
    <location>
        <begin position="105"/>
        <end position="344"/>
    </location>
</feature>
<dbReference type="InterPro" id="IPR050240">
    <property type="entry name" value="DNA_pol_type-B"/>
</dbReference>
<keyword evidence="8" id="KW-1194">Viral DNA replication</keyword>
<dbReference type="Gene3D" id="1.10.287.690">
    <property type="entry name" value="Helix hairpin bin"/>
    <property type="match status" value="1"/>
</dbReference>
<evidence type="ECO:0000313" key="17">
    <source>
        <dbReference type="EMBL" id="ATX75052.2"/>
    </source>
</evidence>
<dbReference type="EMBL" id="MF661791">
    <property type="protein sequence ID" value="ATX75052.2"/>
    <property type="molecule type" value="Genomic_DNA"/>
</dbReference>
<name>A0A2C9DT12_9POXV</name>
<dbReference type="SUPFAM" id="SSF56672">
    <property type="entry name" value="DNA/RNA polymerases"/>
    <property type="match status" value="1"/>
</dbReference>
<dbReference type="Proteomes" id="UP000318014">
    <property type="component" value="Genome"/>
</dbReference>
<dbReference type="InterPro" id="IPR013660">
    <property type="entry name" value="DNApol_B_exo_N"/>
</dbReference>
<keyword evidence="19" id="KW-1185">Reference proteome</keyword>
<keyword evidence="4 11" id="KW-0808">Transferase</keyword>
<reference evidence="17 18" key="1">
    <citation type="journal article" date="2017" name="Sci. Rep.">
        <title>Molecular and microscopic characterization of a novel Eastern grey kangaroopox virus genome directly from a clinical sample.</title>
        <authorList>
            <person name="Sarker S."/>
            <person name="Roberts H.K."/>
            <person name="Tidd N."/>
            <person name="Ault S."/>
            <person name="Ladmore G."/>
            <person name="Peters A."/>
            <person name="Forwood J.K."/>
            <person name="Helbig K."/>
            <person name="Raidal S.R."/>
        </authorList>
    </citation>
    <scope>NUCLEOTIDE SEQUENCE [LARGE SCALE GENOMIC DNA]</scope>
    <source>
        <strain evidence="17 18">NSW</strain>
    </source>
</reference>
<evidence type="ECO:0000256" key="11">
    <source>
        <dbReference type="RuleBase" id="RU000442"/>
    </source>
</evidence>
<reference evidence="16 19" key="2">
    <citation type="journal article" date="2017" name="Virus Res.">
        <title>Complete genomic characterisation of two novel poxviruses (WKPV and EKPV) from western and eastern grey kangaroos.</title>
        <authorList>
            <person name="Bennett M."/>
            <person name="Tu S.L."/>
            <person name="Upton C."/>
            <person name="McArtor C."/>
            <person name="Gillett A."/>
            <person name="Laird T."/>
            <person name="O'Dea M."/>
        </authorList>
    </citation>
    <scope>NUCLEOTIDE SEQUENCE [LARGE SCALE GENOMIC DNA]</scope>
    <source>
        <strain evidence="16">Sunshine Coast</strain>
    </source>
</reference>
<dbReference type="EC" id="2.7.7.7" evidence="2 11"/>
<dbReference type="GO" id="GO:0039693">
    <property type="term" value="P:viral DNA genome replication"/>
    <property type="evidence" value="ECO:0007669"/>
    <property type="project" value="UniProtKB-KW"/>
</dbReference>
<feature type="domain" description="DNA-directed DNA polymerase family B multifunctional" evidence="12">
    <location>
        <begin position="490"/>
        <end position="987"/>
    </location>
</feature>
<keyword evidence="7 11" id="KW-0239">DNA-directed DNA polymerase</keyword>
<dbReference type="PROSITE" id="PS00116">
    <property type="entry name" value="DNA_POLYMERASE_B"/>
    <property type="match status" value="1"/>
</dbReference>
<evidence type="ECO:0000256" key="1">
    <source>
        <dbReference type="ARBA" id="ARBA00005755"/>
    </source>
</evidence>
<dbReference type="InterPro" id="IPR043502">
    <property type="entry name" value="DNA/RNA_pol_sf"/>
</dbReference>
<dbReference type="GO" id="GO:0003677">
    <property type="term" value="F:DNA binding"/>
    <property type="evidence" value="ECO:0007669"/>
    <property type="project" value="UniProtKB-KW"/>
</dbReference>
<dbReference type="InterPro" id="IPR006133">
    <property type="entry name" value="DNA-dir_DNA_pol_B_exonuc"/>
</dbReference>
<dbReference type="GO" id="GO:0006261">
    <property type="term" value="P:DNA-templated DNA replication"/>
    <property type="evidence" value="ECO:0007669"/>
    <property type="project" value="TreeGrafter"/>
</dbReference>
<dbReference type="SUPFAM" id="SSF53098">
    <property type="entry name" value="Ribonuclease H-like"/>
    <property type="match status" value="1"/>
</dbReference>
<dbReference type="PANTHER" id="PTHR10322:SF23">
    <property type="entry name" value="DNA POLYMERASE DELTA CATALYTIC SUBUNIT"/>
    <property type="match status" value="1"/>
</dbReference>
<evidence type="ECO:0000259" key="15">
    <source>
        <dbReference type="Pfam" id="PF08452"/>
    </source>
</evidence>
<dbReference type="InterPro" id="IPR036397">
    <property type="entry name" value="RNaseH_sf"/>
</dbReference>
<dbReference type="InterPro" id="IPR017964">
    <property type="entry name" value="DNA-dir_DNA_pol_B_CS"/>
</dbReference>
<dbReference type="InterPro" id="IPR012337">
    <property type="entry name" value="RNaseH-like_sf"/>
</dbReference>
<evidence type="ECO:0000313" key="19">
    <source>
        <dbReference type="Proteomes" id="UP000318205"/>
    </source>
</evidence>
<dbReference type="InterPro" id="IPR013617">
    <property type="entry name" value="DNA-dir_DNA_pol_B_vir_insert"/>
</dbReference>
<dbReference type="Pfam" id="PF00136">
    <property type="entry name" value="DNA_pol_B"/>
    <property type="match status" value="1"/>
</dbReference>
<organism evidence="16 19">
    <name type="scientific">Eastern grey kangaroopox virus</name>
    <dbReference type="NCBI Taxonomy" id="2042482"/>
    <lineage>
        <taxon>Viruses</taxon>
        <taxon>Varidnaviria</taxon>
        <taxon>Bamfordvirae</taxon>
        <taxon>Nucleocytoviricota</taxon>
        <taxon>Pokkesviricetes</taxon>
        <taxon>Chitovirales</taxon>
        <taxon>Poxviridae</taxon>
        <taxon>Chordopoxvirinae</taxon>
        <taxon>Macropopoxvirus</taxon>
        <taxon>Macropopoxvirus mgiganteuspox</taxon>
        <taxon>Eastern kangaroopox virus</taxon>
    </lineage>
</organism>
<accession>A0A2H4QTH1</accession>
<evidence type="ECO:0000256" key="9">
    <source>
        <dbReference type="ARBA" id="ARBA00023125"/>
    </source>
</evidence>
<evidence type="ECO:0000256" key="7">
    <source>
        <dbReference type="ARBA" id="ARBA00022932"/>
    </source>
</evidence>
<evidence type="ECO:0000256" key="8">
    <source>
        <dbReference type="ARBA" id="ARBA00023109"/>
    </source>
</evidence>
<dbReference type="PANTHER" id="PTHR10322">
    <property type="entry name" value="DNA POLYMERASE CATALYTIC SUBUNIT"/>
    <property type="match status" value="1"/>
</dbReference>
<dbReference type="EMBL" id="MF467281">
    <property type="protein sequence ID" value="ATI21145.1"/>
    <property type="molecule type" value="Genomic_DNA"/>
</dbReference>
<accession>A0A2C9DT12</accession>
<evidence type="ECO:0000313" key="16">
    <source>
        <dbReference type="EMBL" id="ATI21145.1"/>
    </source>
</evidence>
<dbReference type="Gene3D" id="3.90.1600.10">
    <property type="entry name" value="Palm domain of DNA polymerase"/>
    <property type="match status" value="2"/>
</dbReference>
<evidence type="ECO:0000313" key="18">
    <source>
        <dbReference type="Proteomes" id="UP000318014"/>
    </source>
</evidence>
<dbReference type="Pfam" id="PF08452">
    <property type="entry name" value="DNAP_B_exo_N"/>
    <property type="match status" value="1"/>
</dbReference>
<evidence type="ECO:0000256" key="6">
    <source>
        <dbReference type="ARBA" id="ARBA00022705"/>
    </source>
</evidence>
<dbReference type="Pfam" id="PF03104">
    <property type="entry name" value="DNA_pol_B_exo1"/>
    <property type="match status" value="1"/>
</dbReference>
<comment type="similarity">
    <text evidence="1 11">Belongs to the DNA polymerase type-B family.</text>
</comment>
<evidence type="ECO:0000256" key="3">
    <source>
        <dbReference type="ARBA" id="ARBA00015749"/>
    </source>
</evidence>
<reference evidence="17" key="3">
    <citation type="submission" date="2018-08" db="EMBL/GenBank/DDBJ databases">
        <authorList>
            <person name="Ferrada E.E."/>
            <person name="Latorre B.A."/>
        </authorList>
    </citation>
    <scope>NUCLEOTIDE SEQUENCE</scope>
    <source>
        <strain evidence="17">NSW</strain>
    </source>
</reference>
<dbReference type="InterPro" id="IPR023211">
    <property type="entry name" value="DNA_pol_palm_dom_sf"/>
</dbReference>
<dbReference type="PRINTS" id="PR00106">
    <property type="entry name" value="DNAPOLB"/>
</dbReference>
<dbReference type="SMART" id="SM00486">
    <property type="entry name" value="POLBc"/>
    <property type="match status" value="1"/>
</dbReference>
<evidence type="ECO:0000259" key="13">
    <source>
        <dbReference type="Pfam" id="PF03104"/>
    </source>
</evidence>
<proteinExistence type="inferred from homology"/>
<comment type="catalytic activity">
    <reaction evidence="10 11">
        <text>DNA(n) + a 2'-deoxyribonucleoside 5'-triphosphate = DNA(n+1) + diphosphate</text>
        <dbReference type="Rhea" id="RHEA:22508"/>
        <dbReference type="Rhea" id="RHEA-COMP:17339"/>
        <dbReference type="Rhea" id="RHEA-COMP:17340"/>
        <dbReference type="ChEBI" id="CHEBI:33019"/>
        <dbReference type="ChEBI" id="CHEBI:61560"/>
        <dbReference type="ChEBI" id="CHEBI:173112"/>
        <dbReference type="EC" id="2.7.7.7"/>
    </reaction>
</comment>
<gene>
    <name evidence="17" type="ORF">EKPV-NSW-ORF062</name>
</gene>
<feature type="domain" description="DNA-directed DNA polymerase family B viral insert" evidence="14">
    <location>
        <begin position="345"/>
        <end position="476"/>
    </location>
</feature>
<keyword evidence="6 11" id="KW-0235">DNA replication</keyword>
<evidence type="ECO:0000259" key="12">
    <source>
        <dbReference type="Pfam" id="PF00136"/>
    </source>
</evidence>
<keyword evidence="9 11" id="KW-0238">DNA-binding</keyword>
<feature type="domain" description="DNA polymerase B exonuclease N-terminal" evidence="15">
    <location>
        <begin position="1"/>
        <end position="22"/>
    </location>
</feature>
<keyword evidence="5 11" id="KW-0548">Nucleotidyltransferase</keyword>
<protein>
    <recommendedName>
        <fullName evidence="3 11">DNA polymerase</fullName>
        <ecNumber evidence="2 11">2.7.7.7</ecNumber>
    </recommendedName>
</protein>